<dbReference type="OMA" id="PNMYATN"/>
<dbReference type="EnsemblMetazoa" id="tetur20g00630.1">
    <property type="protein sequence ID" value="tetur20g00630.1"/>
    <property type="gene ID" value="tetur20g00630"/>
</dbReference>
<keyword evidence="3" id="KW-1133">Transmembrane helix</keyword>
<dbReference type="Pfam" id="PF00106">
    <property type="entry name" value="adh_short"/>
    <property type="match status" value="1"/>
</dbReference>
<evidence type="ECO:0000313" key="5">
    <source>
        <dbReference type="Proteomes" id="UP000015104"/>
    </source>
</evidence>
<dbReference type="OrthoDB" id="6413932at2759"/>
<proteinExistence type="inferred from homology"/>
<dbReference type="Gene3D" id="3.40.50.720">
    <property type="entry name" value="NAD(P)-binding Rossmann-like Domain"/>
    <property type="match status" value="1"/>
</dbReference>
<comment type="similarity">
    <text evidence="2">Belongs to the short-chain dehydrogenases/reductases (SDR) family.</text>
</comment>
<keyword evidence="3" id="KW-0812">Transmembrane</keyword>
<dbReference type="InterPro" id="IPR020904">
    <property type="entry name" value="Sc_DH/Rdtase_CS"/>
</dbReference>
<dbReference type="SUPFAM" id="SSF51735">
    <property type="entry name" value="NAD(P)-binding Rossmann-fold domains"/>
    <property type="match status" value="1"/>
</dbReference>
<dbReference type="KEGG" id="tut:107367107"/>
<dbReference type="PRINTS" id="PR00080">
    <property type="entry name" value="SDRFAMILY"/>
</dbReference>
<keyword evidence="3" id="KW-0472">Membrane</keyword>
<dbReference type="GO" id="GO:0016491">
    <property type="term" value="F:oxidoreductase activity"/>
    <property type="evidence" value="ECO:0007669"/>
    <property type="project" value="UniProtKB-KW"/>
</dbReference>
<dbReference type="AlphaFoldDB" id="T1KSS1"/>
<organism evidence="4 5">
    <name type="scientific">Tetranychus urticae</name>
    <name type="common">Two-spotted spider mite</name>
    <dbReference type="NCBI Taxonomy" id="32264"/>
    <lineage>
        <taxon>Eukaryota</taxon>
        <taxon>Metazoa</taxon>
        <taxon>Ecdysozoa</taxon>
        <taxon>Arthropoda</taxon>
        <taxon>Chelicerata</taxon>
        <taxon>Arachnida</taxon>
        <taxon>Acari</taxon>
        <taxon>Acariformes</taxon>
        <taxon>Trombidiformes</taxon>
        <taxon>Prostigmata</taxon>
        <taxon>Eleutherengona</taxon>
        <taxon>Raphignathae</taxon>
        <taxon>Tetranychoidea</taxon>
        <taxon>Tetranychidae</taxon>
        <taxon>Tetranychus</taxon>
    </lineage>
</organism>
<dbReference type="PANTHER" id="PTHR43313">
    <property type="entry name" value="SHORT-CHAIN DEHYDROGENASE/REDUCTASE FAMILY 9C"/>
    <property type="match status" value="1"/>
</dbReference>
<dbReference type="Proteomes" id="UP000015104">
    <property type="component" value="Unassembled WGS sequence"/>
</dbReference>
<dbReference type="GO" id="GO:0008202">
    <property type="term" value="P:steroid metabolic process"/>
    <property type="evidence" value="ECO:0007669"/>
    <property type="project" value="TreeGrafter"/>
</dbReference>
<protein>
    <submittedName>
        <fullName evidence="4">Uncharacterized protein</fullName>
    </submittedName>
</protein>
<evidence type="ECO:0000313" key="4">
    <source>
        <dbReference type="EnsemblMetazoa" id="tetur20g00630.1"/>
    </source>
</evidence>
<dbReference type="PANTHER" id="PTHR43313:SF36">
    <property type="entry name" value="D-BETA-HYDROXYBUTYRATE DEHYDROGENASE, MITOCHONDRIAL"/>
    <property type="match status" value="1"/>
</dbReference>
<dbReference type="EMBL" id="CAEY01000509">
    <property type="status" value="NOT_ANNOTATED_CDS"/>
    <property type="molecule type" value="Genomic_DNA"/>
</dbReference>
<dbReference type="InterPro" id="IPR002347">
    <property type="entry name" value="SDR_fam"/>
</dbReference>
<evidence type="ECO:0000256" key="2">
    <source>
        <dbReference type="RuleBase" id="RU000363"/>
    </source>
</evidence>
<dbReference type="InterPro" id="IPR036291">
    <property type="entry name" value="NAD(P)-bd_dom_sf"/>
</dbReference>
<dbReference type="eggNOG" id="KOG1610">
    <property type="taxonomic scope" value="Eukaryota"/>
</dbReference>
<sequence length="368" mass="41631">MGFTSWHPLWRIFLITFAIVLYLSNHLTGLNGLIKLVGFFFALPHISWQISKVIRNWCQLTFVSPINKAVLITGCDSGFGQMAAKALDTYGFHVFAGCLQPKGLGAQKLYKTTSNRLRILSLDITREDDIDAAIKEIEESDLTLWAVINNAGIVDYGAIEWDNNANRIRKVMDVNLFGAIRVISACLPLIRRSKGRIVNVSSVFGRFTLKGLTPYCMSKHALKSYTDGLRRELTDFGVKVVCIEPLCYKTDMTKEERMEEDLNACWKTTSDEVKSFYSEQYKTELQESLASHFKLARSELKEVSEAIEEAVTASSPLEFYRCTGPVDGLIVWLCEQFNDQCLDLIMRASNLKMLVKAVNFFSPKQKVI</sequence>
<gene>
    <name evidence="4" type="primary">107367107</name>
</gene>
<accession>T1KSS1</accession>
<name>T1KSS1_TETUR</name>
<dbReference type="PROSITE" id="PS00061">
    <property type="entry name" value="ADH_SHORT"/>
    <property type="match status" value="1"/>
</dbReference>
<keyword evidence="1" id="KW-0560">Oxidoreductase</keyword>
<keyword evidence="5" id="KW-1185">Reference proteome</keyword>
<reference evidence="5" key="1">
    <citation type="submission" date="2011-08" db="EMBL/GenBank/DDBJ databases">
        <authorList>
            <person name="Rombauts S."/>
        </authorList>
    </citation>
    <scope>NUCLEOTIDE SEQUENCE</scope>
    <source>
        <strain evidence="5">London</strain>
    </source>
</reference>
<dbReference type="PRINTS" id="PR00081">
    <property type="entry name" value="GDHRDH"/>
</dbReference>
<feature type="transmembrane region" description="Helical" evidence="3">
    <location>
        <begin position="6"/>
        <end position="23"/>
    </location>
</feature>
<evidence type="ECO:0000256" key="1">
    <source>
        <dbReference type="ARBA" id="ARBA00023002"/>
    </source>
</evidence>
<dbReference type="HOGENOM" id="CLU_010194_2_0_1"/>
<evidence type="ECO:0000256" key="3">
    <source>
        <dbReference type="SAM" id="Phobius"/>
    </source>
</evidence>
<reference evidence="4" key="2">
    <citation type="submission" date="2015-06" db="UniProtKB">
        <authorList>
            <consortium name="EnsemblMetazoa"/>
        </authorList>
    </citation>
    <scope>IDENTIFICATION</scope>
</reference>